<dbReference type="InterPro" id="IPR036237">
    <property type="entry name" value="Xyl_isomerase-like_sf"/>
</dbReference>
<dbReference type="Proteomes" id="UP000295075">
    <property type="component" value="Unassembled WGS sequence"/>
</dbReference>
<gene>
    <name evidence="2" type="ORF">E1261_06060</name>
</gene>
<keyword evidence="2" id="KW-0413">Isomerase</keyword>
<keyword evidence="3" id="KW-1185">Reference proteome</keyword>
<name>A0A4R4QD90_9ACTN</name>
<proteinExistence type="predicted"/>
<evidence type="ECO:0000313" key="2">
    <source>
        <dbReference type="EMBL" id="TDC33394.1"/>
    </source>
</evidence>
<dbReference type="PANTHER" id="PTHR12110">
    <property type="entry name" value="HYDROXYPYRUVATE ISOMERASE"/>
    <property type="match status" value="1"/>
</dbReference>
<dbReference type="Gene3D" id="3.20.20.150">
    <property type="entry name" value="Divalent-metal-dependent TIM barrel enzymes"/>
    <property type="match status" value="1"/>
</dbReference>
<dbReference type="InterPro" id="IPR050312">
    <property type="entry name" value="IolE/XylAMocC-like"/>
</dbReference>
<dbReference type="GO" id="GO:0016853">
    <property type="term" value="F:isomerase activity"/>
    <property type="evidence" value="ECO:0007669"/>
    <property type="project" value="UniProtKB-KW"/>
</dbReference>
<sequence length="281" mass="30193">MKLGVSSYSFSKLMARGEMDLVGVVDWVADSPAEHLEIAALGDDLLTDDKLVETVVKAAGDRGVPILNYLIGADFREGSTEEIDRVRRHVDVGHRLGARLFRHDVLPWGWREANQAEFEAVFPRLVEGAQVVADHAAELGITTTVENHGMSMNGHERVARLVHAVDRPNFRVTLDLGNGLCVGEVPGRTVSGLLDVAAAAHVKDFHIRRSIPSDGWLKTLAGDYLLGTIPGHGDLDLRALLALVATKPDLPVTLEFEGLEAAPGAVELGLKNVLALAEGAS</sequence>
<evidence type="ECO:0000313" key="3">
    <source>
        <dbReference type="Proteomes" id="UP000295075"/>
    </source>
</evidence>
<evidence type="ECO:0000259" key="1">
    <source>
        <dbReference type="Pfam" id="PF01261"/>
    </source>
</evidence>
<dbReference type="EMBL" id="SMKA01000014">
    <property type="protein sequence ID" value="TDC33394.1"/>
    <property type="molecule type" value="Genomic_DNA"/>
</dbReference>
<accession>A0A4R4QD90</accession>
<organism evidence="2 3">
    <name type="scientific">Kribbella albertanoniae</name>
    <dbReference type="NCBI Taxonomy" id="1266829"/>
    <lineage>
        <taxon>Bacteria</taxon>
        <taxon>Bacillati</taxon>
        <taxon>Actinomycetota</taxon>
        <taxon>Actinomycetes</taxon>
        <taxon>Propionibacteriales</taxon>
        <taxon>Kribbellaceae</taxon>
        <taxon>Kribbella</taxon>
    </lineage>
</organism>
<comment type="caution">
    <text evidence="2">The sequence shown here is derived from an EMBL/GenBank/DDBJ whole genome shotgun (WGS) entry which is preliminary data.</text>
</comment>
<protein>
    <submittedName>
        <fullName evidence="2">Sugar phosphate isomerase/epimerase</fullName>
    </submittedName>
</protein>
<dbReference type="RefSeq" id="WP_132403151.1">
    <property type="nucleotide sequence ID" value="NZ_SMKA01000014.1"/>
</dbReference>
<dbReference type="Pfam" id="PF01261">
    <property type="entry name" value="AP_endonuc_2"/>
    <property type="match status" value="1"/>
</dbReference>
<dbReference type="SUPFAM" id="SSF51658">
    <property type="entry name" value="Xylose isomerase-like"/>
    <property type="match status" value="1"/>
</dbReference>
<dbReference type="AlphaFoldDB" id="A0A4R4QD90"/>
<feature type="domain" description="Xylose isomerase-like TIM barrel" evidence="1">
    <location>
        <begin position="26"/>
        <end position="260"/>
    </location>
</feature>
<dbReference type="OrthoDB" id="256906at2"/>
<reference evidence="2 3" key="1">
    <citation type="submission" date="2019-03" db="EMBL/GenBank/DDBJ databases">
        <title>Draft genome sequences of novel Actinobacteria.</title>
        <authorList>
            <person name="Sahin N."/>
            <person name="Ay H."/>
            <person name="Saygin H."/>
        </authorList>
    </citation>
    <scope>NUCLEOTIDE SEQUENCE [LARGE SCALE GENOMIC DNA]</scope>
    <source>
        <strain evidence="2 3">JCM 30547</strain>
    </source>
</reference>
<dbReference type="InterPro" id="IPR013022">
    <property type="entry name" value="Xyl_isomerase-like_TIM-brl"/>
</dbReference>
<dbReference type="PANTHER" id="PTHR12110:SF53">
    <property type="entry name" value="BLR5974 PROTEIN"/>
    <property type="match status" value="1"/>
</dbReference>